<accession>A0ABY5HBU0</accession>
<name>A0ABY5HBU0_9PSED</name>
<dbReference type="Pfam" id="PF02036">
    <property type="entry name" value="SCP2"/>
    <property type="match status" value="1"/>
</dbReference>
<dbReference type="Gene3D" id="3.30.1050.10">
    <property type="entry name" value="SCP2 sterol-binding domain"/>
    <property type="match status" value="1"/>
</dbReference>
<protein>
    <submittedName>
        <fullName evidence="2">SCP2 sterol-binding domain-containing protein</fullName>
    </submittedName>
</protein>
<dbReference type="Proteomes" id="UP001059672">
    <property type="component" value="Chromosome"/>
</dbReference>
<keyword evidence="3" id="KW-1185">Reference proteome</keyword>
<evidence type="ECO:0000259" key="1">
    <source>
        <dbReference type="Pfam" id="PF02036"/>
    </source>
</evidence>
<dbReference type="InterPro" id="IPR003033">
    <property type="entry name" value="SCP2_sterol-bd_dom"/>
</dbReference>
<sequence length="98" mass="10906">MDFISMRQKLFDMAAQHKPIEGCIAMRVGALGTIYWDGTGAVPVFHEEECEVAAVITTDALSFERLVTRVSKVKPLFLLGKLKVQGNMQLAMRAAEMF</sequence>
<proteinExistence type="predicted"/>
<feature type="domain" description="SCP2" evidence="1">
    <location>
        <begin position="13"/>
        <end position="97"/>
    </location>
</feature>
<gene>
    <name evidence="2" type="ORF">KDW96_10335</name>
</gene>
<dbReference type="SUPFAM" id="SSF55718">
    <property type="entry name" value="SCP-like"/>
    <property type="match status" value="1"/>
</dbReference>
<dbReference type="RefSeq" id="WP_255840327.1">
    <property type="nucleotide sequence ID" value="NZ_CP073346.1"/>
</dbReference>
<reference evidence="2" key="1">
    <citation type="submission" date="2021-04" db="EMBL/GenBank/DDBJ databases">
        <title>Oceanospirillales bacteria with DddD are important DMSP degraders in coastal seawater.</title>
        <authorList>
            <person name="Liu J."/>
        </authorList>
    </citation>
    <scope>NUCLEOTIDE SEQUENCE</scope>
    <source>
        <strain evidence="2">D13-4</strain>
    </source>
</reference>
<evidence type="ECO:0000313" key="3">
    <source>
        <dbReference type="Proteomes" id="UP001059672"/>
    </source>
</evidence>
<organism evidence="2 3">
    <name type="scientific">Pseudomonas benzenivorans</name>
    <dbReference type="NCBI Taxonomy" id="556533"/>
    <lineage>
        <taxon>Bacteria</taxon>
        <taxon>Pseudomonadati</taxon>
        <taxon>Pseudomonadota</taxon>
        <taxon>Gammaproteobacteria</taxon>
        <taxon>Pseudomonadales</taxon>
        <taxon>Pseudomonadaceae</taxon>
        <taxon>Pseudomonas</taxon>
    </lineage>
</organism>
<evidence type="ECO:0000313" key="2">
    <source>
        <dbReference type="EMBL" id="UTW09668.1"/>
    </source>
</evidence>
<dbReference type="InterPro" id="IPR036527">
    <property type="entry name" value="SCP2_sterol-bd_dom_sf"/>
</dbReference>
<dbReference type="EMBL" id="CP073346">
    <property type="protein sequence ID" value="UTW09668.1"/>
    <property type="molecule type" value="Genomic_DNA"/>
</dbReference>